<proteinExistence type="predicted"/>
<comment type="caution">
    <text evidence="1">The sequence shown here is derived from an EMBL/GenBank/DDBJ whole genome shotgun (WGS) entry which is preliminary data.</text>
</comment>
<dbReference type="AlphaFoldDB" id="E6QEN2"/>
<organism evidence="1">
    <name type="scientific">mine drainage metagenome</name>
    <dbReference type="NCBI Taxonomy" id="410659"/>
    <lineage>
        <taxon>unclassified sequences</taxon>
        <taxon>metagenomes</taxon>
        <taxon>ecological metagenomes</taxon>
    </lineage>
</organism>
<dbReference type="InterPro" id="IPR011050">
    <property type="entry name" value="Pectin_lyase_fold/virulence"/>
</dbReference>
<dbReference type="InterPro" id="IPR012334">
    <property type="entry name" value="Pectin_lyas_fold"/>
</dbReference>
<reference evidence="1" key="1">
    <citation type="submission" date="2009-10" db="EMBL/GenBank/DDBJ databases">
        <title>Diversity of trophic interactions inside an arsenic-rich microbial ecosystem.</title>
        <authorList>
            <person name="Bertin P.N."/>
            <person name="Heinrich-Salmeron A."/>
            <person name="Pelletier E."/>
            <person name="Goulhen-Chollet F."/>
            <person name="Arsene-Ploetze F."/>
            <person name="Gallien S."/>
            <person name="Calteau A."/>
            <person name="Vallenet D."/>
            <person name="Casiot C."/>
            <person name="Chane-Woon-Ming B."/>
            <person name="Giloteaux L."/>
            <person name="Barakat M."/>
            <person name="Bonnefoy V."/>
            <person name="Bruneel O."/>
            <person name="Chandler M."/>
            <person name="Cleiss J."/>
            <person name="Duran R."/>
            <person name="Elbaz-Poulichet F."/>
            <person name="Fonknechten N."/>
            <person name="Lauga B."/>
            <person name="Mornico D."/>
            <person name="Ortet P."/>
            <person name="Schaeffer C."/>
            <person name="Siguier P."/>
            <person name="Alexander Thil Smith A."/>
            <person name="Van Dorsselaer A."/>
            <person name="Weissenbach J."/>
            <person name="Medigue C."/>
            <person name="Le Paslier D."/>
        </authorList>
    </citation>
    <scope>NUCLEOTIDE SEQUENCE</scope>
</reference>
<dbReference type="EMBL" id="CABP01000129">
    <property type="protein sequence ID" value="CBI05658.1"/>
    <property type="molecule type" value="Genomic_DNA"/>
</dbReference>
<dbReference type="Gene3D" id="2.160.20.10">
    <property type="entry name" value="Single-stranded right-handed beta-helix, Pectin lyase-like"/>
    <property type="match status" value="1"/>
</dbReference>
<dbReference type="SUPFAM" id="SSF51126">
    <property type="entry name" value="Pectin lyase-like"/>
    <property type="match status" value="1"/>
</dbReference>
<evidence type="ECO:0000313" key="1">
    <source>
        <dbReference type="EMBL" id="CBI05658.1"/>
    </source>
</evidence>
<gene>
    <name evidence="1" type="ORF">CARN5_0848</name>
</gene>
<accession>E6QEN2</accession>
<name>E6QEN2_9ZZZZ</name>
<protein>
    <submittedName>
        <fullName evidence="1">Putative Large exoprotein involved in heme utilization or adhesion</fullName>
    </submittedName>
</protein>
<sequence length="680" mass="65420">MATASNANPATNAGFDIGAGATLNIASTGAAPTAVLINDITGNPSQVYGTVNASSAGAPIFIANANGIIVGSGGSIVAPGGLALDGYAQDPGTFTSAAGIKIASGAVGTGDVTIAPGAKLNAGAGFLLVAGNANVNIGSTLVTAASTAIAAGYAVSATTGALQALTIGSASVLNSAATVNFNNVGGTVAVASLGAAGNVNVLGGANVSLASAAQNYIGNNFVNGGTTVLPDNLTAGGSFTNNGVINDATSPVTISAGGSSGSLVNNGVINLTSAGASTLNLNASTVGGTVTNNGVISFSGGASMGTLNVTGANVNLYGAVNQASVAGGTPTALTATNPLAAVSLAAGTSGGVLNLGTMLYASGGTNNFSGAAVRILSGGYSSPTGTLNVTLGSGKVGSYGYNLSLFPGATLSAPTVNIIGTDATNGSNLNLFGTITGSTANVSANTVNANSAGGFSVSQGGTLTLHVAGNVNNPNGAAAAGSTAFNYNYVPVTMQGTGGTLTVRPSAYTSQAQFVNVLVNGNATLGGTGYTPPLALGANIVPNASYPNSHLVVSATGNLSLGGFNWPGMLYLANVSSASNPTVLSSSGTITLTGAVTNVIPTNVGLGGGIWFMTNKALSGISSANYVETNTNSYVNFPLASGLAAAYGKVNSYFYGATPNANASNLLTTQLLPSSYIYGR</sequence>